<dbReference type="EMBL" id="JAPZBT010000004">
    <property type="protein sequence ID" value="KAJ5360403.1"/>
    <property type="molecule type" value="Genomic_DNA"/>
</dbReference>
<sequence>MNCSEFVFYHSDLGPGNIIVEDAPENGSIGIIDWEAAGFFPKGWIRTKFRISSGLDLPSSVTDVHWWRWEVQKLLEEHGFEDYSKQWQSWWY</sequence>
<evidence type="ECO:0008006" key="3">
    <source>
        <dbReference type="Google" id="ProtNLM"/>
    </source>
</evidence>
<accession>A0A9W9RMQ0</accession>
<proteinExistence type="predicted"/>
<reference evidence="1" key="1">
    <citation type="submission" date="2022-12" db="EMBL/GenBank/DDBJ databases">
        <authorList>
            <person name="Petersen C."/>
        </authorList>
    </citation>
    <scope>NUCLEOTIDE SEQUENCE</scope>
    <source>
        <strain evidence="1">IBT 3081</strain>
    </source>
</reference>
<dbReference type="Gene3D" id="3.90.1200.10">
    <property type="match status" value="1"/>
</dbReference>
<dbReference type="SUPFAM" id="SSF56112">
    <property type="entry name" value="Protein kinase-like (PK-like)"/>
    <property type="match status" value="1"/>
</dbReference>
<reference evidence="1" key="2">
    <citation type="journal article" date="2023" name="IMA Fungus">
        <title>Comparative genomic study of the Penicillium genus elucidates a diverse pangenome and 15 lateral gene transfer events.</title>
        <authorList>
            <person name="Petersen C."/>
            <person name="Sorensen T."/>
            <person name="Nielsen M.R."/>
            <person name="Sondergaard T.E."/>
            <person name="Sorensen J.L."/>
            <person name="Fitzpatrick D.A."/>
            <person name="Frisvad J.C."/>
            <person name="Nielsen K.L."/>
        </authorList>
    </citation>
    <scope>NUCLEOTIDE SEQUENCE</scope>
    <source>
        <strain evidence="1">IBT 3081</strain>
    </source>
</reference>
<name>A0A9W9RMQ0_9EURO</name>
<dbReference type="OrthoDB" id="5404599at2759"/>
<evidence type="ECO:0000313" key="2">
    <source>
        <dbReference type="Proteomes" id="UP001147752"/>
    </source>
</evidence>
<comment type="caution">
    <text evidence="1">The sequence shown here is derived from an EMBL/GenBank/DDBJ whole genome shotgun (WGS) entry which is preliminary data.</text>
</comment>
<dbReference type="InterPro" id="IPR011009">
    <property type="entry name" value="Kinase-like_dom_sf"/>
</dbReference>
<organism evidence="1 2">
    <name type="scientific">Penicillium concentricum</name>
    <dbReference type="NCBI Taxonomy" id="293559"/>
    <lineage>
        <taxon>Eukaryota</taxon>
        <taxon>Fungi</taxon>
        <taxon>Dikarya</taxon>
        <taxon>Ascomycota</taxon>
        <taxon>Pezizomycotina</taxon>
        <taxon>Eurotiomycetes</taxon>
        <taxon>Eurotiomycetidae</taxon>
        <taxon>Eurotiales</taxon>
        <taxon>Aspergillaceae</taxon>
        <taxon>Penicillium</taxon>
    </lineage>
</organism>
<keyword evidence="2" id="KW-1185">Reference proteome</keyword>
<protein>
    <recommendedName>
        <fullName evidence="3">Aminoglycoside phosphotransferase domain-containing protein</fullName>
    </recommendedName>
</protein>
<dbReference type="GeneID" id="81466500"/>
<gene>
    <name evidence="1" type="ORF">N7517_009594</name>
</gene>
<dbReference type="AlphaFoldDB" id="A0A9W9RMQ0"/>
<dbReference type="Proteomes" id="UP001147752">
    <property type="component" value="Unassembled WGS sequence"/>
</dbReference>
<dbReference type="RefSeq" id="XP_056575889.1">
    <property type="nucleotide sequence ID" value="XM_056727317.1"/>
</dbReference>
<evidence type="ECO:0000313" key="1">
    <source>
        <dbReference type="EMBL" id="KAJ5360403.1"/>
    </source>
</evidence>